<keyword evidence="2" id="KW-0472">Membrane</keyword>
<sequence length="114" mass="12044">MVFLHRGGCVRVQAVGYREATGMSSGGALERCELIPALEGPTAGGTRRGQSAPPAPHPQPPAPQPTANQAGRAGRTWFLQPFSPDGRLKTWVYGVAVGVLLLLGFIASMSYLAW</sequence>
<dbReference type="AlphaFoldDB" id="A0AAD7RA97"/>
<dbReference type="EMBL" id="JAINUG010000401">
    <property type="protein sequence ID" value="KAJ8372432.1"/>
    <property type="molecule type" value="Genomic_DNA"/>
</dbReference>
<name>A0AAD7RA97_9TELE</name>
<evidence type="ECO:0000256" key="2">
    <source>
        <dbReference type="SAM" id="Phobius"/>
    </source>
</evidence>
<keyword evidence="2" id="KW-0812">Transmembrane</keyword>
<feature type="compositionally biased region" description="Pro residues" evidence="1">
    <location>
        <begin position="53"/>
        <end position="64"/>
    </location>
</feature>
<organism evidence="3 4">
    <name type="scientific">Aldrovandia affinis</name>
    <dbReference type="NCBI Taxonomy" id="143900"/>
    <lineage>
        <taxon>Eukaryota</taxon>
        <taxon>Metazoa</taxon>
        <taxon>Chordata</taxon>
        <taxon>Craniata</taxon>
        <taxon>Vertebrata</taxon>
        <taxon>Euteleostomi</taxon>
        <taxon>Actinopterygii</taxon>
        <taxon>Neopterygii</taxon>
        <taxon>Teleostei</taxon>
        <taxon>Notacanthiformes</taxon>
        <taxon>Halosauridae</taxon>
        <taxon>Aldrovandia</taxon>
    </lineage>
</organism>
<reference evidence="3" key="1">
    <citation type="journal article" date="2023" name="Science">
        <title>Genome structures resolve the early diversification of teleost fishes.</title>
        <authorList>
            <person name="Parey E."/>
            <person name="Louis A."/>
            <person name="Montfort J."/>
            <person name="Bouchez O."/>
            <person name="Roques C."/>
            <person name="Iampietro C."/>
            <person name="Lluch J."/>
            <person name="Castinel A."/>
            <person name="Donnadieu C."/>
            <person name="Desvignes T."/>
            <person name="Floi Bucao C."/>
            <person name="Jouanno E."/>
            <person name="Wen M."/>
            <person name="Mejri S."/>
            <person name="Dirks R."/>
            <person name="Jansen H."/>
            <person name="Henkel C."/>
            <person name="Chen W.J."/>
            <person name="Zahm M."/>
            <person name="Cabau C."/>
            <person name="Klopp C."/>
            <person name="Thompson A.W."/>
            <person name="Robinson-Rechavi M."/>
            <person name="Braasch I."/>
            <person name="Lecointre G."/>
            <person name="Bobe J."/>
            <person name="Postlethwait J.H."/>
            <person name="Berthelot C."/>
            <person name="Roest Crollius H."/>
            <person name="Guiguen Y."/>
        </authorList>
    </citation>
    <scope>NUCLEOTIDE SEQUENCE</scope>
    <source>
        <strain evidence="3">NC1722</strain>
    </source>
</reference>
<keyword evidence="4" id="KW-1185">Reference proteome</keyword>
<dbReference type="Proteomes" id="UP001221898">
    <property type="component" value="Unassembled WGS sequence"/>
</dbReference>
<feature type="region of interest" description="Disordered" evidence="1">
    <location>
        <begin position="39"/>
        <end position="78"/>
    </location>
</feature>
<accession>A0AAD7RA97</accession>
<gene>
    <name evidence="3" type="ORF">AAFF_G00289320</name>
</gene>
<evidence type="ECO:0000313" key="3">
    <source>
        <dbReference type="EMBL" id="KAJ8372432.1"/>
    </source>
</evidence>
<evidence type="ECO:0000313" key="4">
    <source>
        <dbReference type="Proteomes" id="UP001221898"/>
    </source>
</evidence>
<protein>
    <submittedName>
        <fullName evidence="3">Uncharacterized protein</fullName>
    </submittedName>
</protein>
<comment type="caution">
    <text evidence="3">The sequence shown here is derived from an EMBL/GenBank/DDBJ whole genome shotgun (WGS) entry which is preliminary data.</text>
</comment>
<evidence type="ECO:0000256" key="1">
    <source>
        <dbReference type="SAM" id="MobiDB-lite"/>
    </source>
</evidence>
<feature type="transmembrane region" description="Helical" evidence="2">
    <location>
        <begin position="91"/>
        <end position="113"/>
    </location>
</feature>
<keyword evidence="2" id="KW-1133">Transmembrane helix</keyword>
<proteinExistence type="predicted"/>